<keyword evidence="9" id="KW-0460">Magnesium</keyword>
<evidence type="ECO:0000256" key="7">
    <source>
        <dbReference type="ARBA" id="ARBA00022741"/>
    </source>
</evidence>
<evidence type="ECO:0000313" key="12">
    <source>
        <dbReference type="Proteomes" id="UP000291116"/>
    </source>
</evidence>
<keyword evidence="4" id="KW-0963">Cytoplasm</keyword>
<evidence type="ECO:0000256" key="2">
    <source>
        <dbReference type="ARBA" id="ARBA00007599"/>
    </source>
</evidence>
<dbReference type="OrthoDB" id="507945at2759"/>
<dbReference type="GO" id="GO:0005737">
    <property type="term" value="C:cytoplasm"/>
    <property type="evidence" value="ECO:0007669"/>
    <property type="project" value="UniProtKB-SubCell"/>
</dbReference>
<dbReference type="Gene3D" id="3.40.50.300">
    <property type="entry name" value="P-loop containing nucleotide triphosphate hydrolases"/>
    <property type="match status" value="1"/>
</dbReference>
<keyword evidence="7" id="KW-0547">Nucleotide-binding</keyword>
<dbReference type="PANTHER" id="PTHR33540">
    <property type="entry name" value="TRNA THREONYLCARBAMOYLADENOSINE BIOSYNTHESIS PROTEIN TSAE"/>
    <property type="match status" value="1"/>
</dbReference>
<evidence type="ECO:0000256" key="10">
    <source>
        <dbReference type="ARBA" id="ARBA00032441"/>
    </source>
</evidence>
<dbReference type="GO" id="GO:0005524">
    <property type="term" value="F:ATP binding"/>
    <property type="evidence" value="ECO:0007669"/>
    <property type="project" value="UniProtKB-KW"/>
</dbReference>
<protein>
    <recommendedName>
        <fullName evidence="3">tRNA threonylcarbamoyladenosine biosynthesis protein TsaE</fullName>
    </recommendedName>
    <alternativeName>
        <fullName evidence="10">t(6)A37 threonylcarbamoyladenosine biosynthesis protein TsaE</fullName>
    </alternativeName>
</protein>
<accession>A0A448ZES2</accession>
<evidence type="ECO:0000256" key="4">
    <source>
        <dbReference type="ARBA" id="ARBA00022490"/>
    </source>
</evidence>
<comment type="subcellular location">
    <subcellularLocation>
        <location evidence="1">Cytoplasm</location>
    </subcellularLocation>
</comment>
<dbReference type="Pfam" id="PF02367">
    <property type="entry name" value="TsaE"/>
    <property type="match status" value="1"/>
</dbReference>
<dbReference type="AlphaFoldDB" id="A0A448ZES2"/>
<dbReference type="Proteomes" id="UP000291116">
    <property type="component" value="Unassembled WGS sequence"/>
</dbReference>
<evidence type="ECO:0000256" key="1">
    <source>
        <dbReference type="ARBA" id="ARBA00004496"/>
    </source>
</evidence>
<evidence type="ECO:0000256" key="9">
    <source>
        <dbReference type="ARBA" id="ARBA00022842"/>
    </source>
</evidence>
<evidence type="ECO:0000313" key="11">
    <source>
        <dbReference type="EMBL" id="VEU40451.1"/>
    </source>
</evidence>
<evidence type="ECO:0000256" key="5">
    <source>
        <dbReference type="ARBA" id="ARBA00022694"/>
    </source>
</evidence>
<keyword evidence="5" id="KW-0819">tRNA processing</keyword>
<dbReference type="InterPro" id="IPR003442">
    <property type="entry name" value="T6A_TsaE"/>
</dbReference>
<keyword evidence="8" id="KW-0067">ATP-binding</keyword>
<name>A0A448ZES2_9STRA</name>
<reference evidence="11 12" key="1">
    <citation type="submission" date="2019-01" db="EMBL/GenBank/DDBJ databases">
        <authorList>
            <person name="Ferrante I. M."/>
        </authorList>
    </citation>
    <scope>NUCLEOTIDE SEQUENCE [LARGE SCALE GENOMIC DNA]</scope>
    <source>
        <strain evidence="11 12">B856</strain>
    </source>
</reference>
<keyword evidence="6" id="KW-0479">Metal-binding</keyword>
<sequence>MAKPNTIVCDNFYSISLSIPTMEMMEEVGALIAILSQPSDVMFLDGDLGAGKTTFSRGFIKCKLGVADDDCDDDENDTQENRTEELRITSPTYLLSNTYEYTEDDDYDEDEDREQKVMEIHHMDLYRLSGKSPRDFEPLALDHVFANCISLIEWPSRLQAFPELLPPHETLLKMDIRIPDPTSDKRVMSLISSTNSSWTTRLKYLVDEGMVDDMLICSDRDTDDHTAQVDTD</sequence>
<gene>
    <name evidence="11" type="ORF">PSNMU_V1.4_AUG-EV-PASAV3_0073500</name>
</gene>
<dbReference type="EMBL" id="CAACVS010000280">
    <property type="protein sequence ID" value="VEU40451.1"/>
    <property type="molecule type" value="Genomic_DNA"/>
</dbReference>
<dbReference type="GO" id="GO:0002949">
    <property type="term" value="P:tRNA threonylcarbamoyladenosine modification"/>
    <property type="evidence" value="ECO:0007669"/>
    <property type="project" value="InterPro"/>
</dbReference>
<keyword evidence="12" id="KW-1185">Reference proteome</keyword>
<dbReference type="PANTHER" id="PTHR33540:SF2">
    <property type="entry name" value="TRNA THREONYLCARBAMOYLADENOSINE BIOSYNTHESIS PROTEIN TSAE"/>
    <property type="match status" value="1"/>
</dbReference>
<comment type="similarity">
    <text evidence="2">Belongs to the TsaE family.</text>
</comment>
<evidence type="ECO:0000256" key="3">
    <source>
        <dbReference type="ARBA" id="ARBA00019010"/>
    </source>
</evidence>
<dbReference type="GO" id="GO:0046872">
    <property type="term" value="F:metal ion binding"/>
    <property type="evidence" value="ECO:0007669"/>
    <property type="project" value="UniProtKB-KW"/>
</dbReference>
<proteinExistence type="inferred from homology"/>
<evidence type="ECO:0000256" key="6">
    <source>
        <dbReference type="ARBA" id="ARBA00022723"/>
    </source>
</evidence>
<evidence type="ECO:0000256" key="8">
    <source>
        <dbReference type="ARBA" id="ARBA00022840"/>
    </source>
</evidence>
<organism evidence="11 12">
    <name type="scientific">Pseudo-nitzschia multistriata</name>
    <dbReference type="NCBI Taxonomy" id="183589"/>
    <lineage>
        <taxon>Eukaryota</taxon>
        <taxon>Sar</taxon>
        <taxon>Stramenopiles</taxon>
        <taxon>Ochrophyta</taxon>
        <taxon>Bacillariophyta</taxon>
        <taxon>Bacillariophyceae</taxon>
        <taxon>Bacillariophycidae</taxon>
        <taxon>Bacillariales</taxon>
        <taxon>Bacillariaceae</taxon>
        <taxon>Pseudo-nitzschia</taxon>
    </lineage>
</organism>
<dbReference type="InterPro" id="IPR027417">
    <property type="entry name" value="P-loop_NTPase"/>
</dbReference>